<dbReference type="EMBL" id="JAACQH010000093">
    <property type="protein sequence ID" value="NCS91626.1"/>
    <property type="molecule type" value="Genomic_DNA"/>
</dbReference>
<dbReference type="GO" id="GO:0005737">
    <property type="term" value="C:cytoplasm"/>
    <property type="evidence" value="ECO:0007669"/>
    <property type="project" value="TreeGrafter"/>
</dbReference>
<dbReference type="Gene3D" id="3.20.20.140">
    <property type="entry name" value="Metal-dependent hydrolases"/>
    <property type="match status" value="1"/>
</dbReference>
<evidence type="ECO:0000259" key="1">
    <source>
        <dbReference type="Pfam" id="PF01979"/>
    </source>
</evidence>
<protein>
    <submittedName>
        <fullName evidence="2">Amidohydrolase family protein</fullName>
    </submittedName>
</protein>
<dbReference type="InterPro" id="IPR050138">
    <property type="entry name" value="DHOase/Allantoinase_Hydrolase"/>
</dbReference>
<accession>A0A8J7YWY3</accession>
<comment type="caution">
    <text evidence="2">The sequence shown here is derived from an EMBL/GenBank/DDBJ whole genome shotgun (WGS) entry which is preliminary data.</text>
</comment>
<dbReference type="InterPro" id="IPR006680">
    <property type="entry name" value="Amidohydro-rel"/>
</dbReference>
<dbReference type="GO" id="GO:0004038">
    <property type="term" value="F:allantoinase activity"/>
    <property type="evidence" value="ECO:0007669"/>
    <property type="project" value="TreeGrafter"/>
</dbReference>
<sequence length="113" mass="12836">MKEKENGANGFSGIETMIPLMLNLVNKNVMTLQQVVEKICINPGKIFGIENEIKVKEKANLTVIDLKKEWKIKGENFESKLKWTPFEGWNVKGKVTDVVVNGKLMMEDEVVNL</sequence>
<dbReference type="SUPFAM" id="SSF51556">
    <property type="entry name" value="Metallo-dependent hydrolases"/>
    <property type="match status" value="1"/>
</dbReference>
<name>A0A8J7YWY3_9ARCH</name>
<dbReference type="Proteomes" id="UP000738826">
    <property type="component" value="Unassembled WGS sequence"/>
</dbReference>
<organism evidence="2 4">
    <name type="scientific">Candidatus Altarchaeum hamiconexum</name>
    <dbReference type="NCBI Taxonomy" id="1803513"/>
    <lineage>
        <taxon>Archaea</taxon>
        <taxon>Candidatus Altarchaeota</taxon>
        <taxon>Candidatus Altiarchaeia</taxon>
        <taxon>Candidatus Altarchaeales</taxon>
        <taxon>Candidatus Altarchaeaceae</taxon>
        <taxon>Candidatus Altarchaeum</taxon>
    </lineage>
</organism>
<feature type="domain" description="Amidohydrolase-related" evidence="1">
    <location>
        <begin position="16"/>
        <end position="104"/>
    </location>
</feature>
<dbReference type="Pfam" id="PF01979">
    <property type="entry name" value="Amidohydro_1"/>
    <property type="match status" value="1"/>
</dbReference>
<evidence type="ECO:0000313" key="2">
    <source>
        <dbReference type="EMBL" id="NCN65293.1"/>
    </source>
</evidence>
<dbReference type="Proteomes" id="UP000768163">
    <property type="component" value="Unassembled WGS sequence"/>
</dbReference>
<dbReference type="PANTHER" id="PTHR43668:SF2">
    <property type="entry name" value="ALLANTOINASE"/>
    <property type="match status" value="1"/>
</dbReference>
<evidence type="ECO:0000313" key="4">
    <source>
        <dbReference type="Proteomes" id="UP000768163"/>
    </source>
</evidence>
<dbReference type="InterPro" id="IPR032466">
    <property type="entry name" value="Metal_Hydrolase"/>
</dbReference>
<proteinExistence type="predicted"/>
<dbReference type="PANTHER" id="PTHR43668">
    <property type="entry name" value="ALLANTOINASE"/>
    <property type="match status" value="1"/>
</dbReference>
<dbReference type="AlphaFoldDB" id="A0A8J7YWY3"/>
<evidence type="ECO:0000313" key="3">
    <source>
        <dbReference type="EMBL" id="NCS91626.1"/>
    </source>
</evidence>
<dbReference type="EMBL" id="JAACVF010000116">
    <property type="protein sequence ID" value="NCN65293.1"/>
    <property type="molecule type" value="Genomic_DNA"/>
</dbReference>
<gene>
    <name evidence="3" type="ORF">GW779_04350</name>
    <name evidence="2" type="ORF">GW910_04440</name>
</gene>
<reference evidence="2" key="1">
    <citation type="submission" date="2019-11" db="EMBL/GenBank/DDBJ databases">
        <title>Lipid analysis of CO2-rich subsurface aquifers suggests an autotrophy-based deep biosphere with lysolipids enriched in CPR bacteria.</title>
        <authorList>
            <person name="Probst A.J."/>
            <person name="Elling F.J."/>
            <person name="Castelle C.J."/>
            <person name="Zhu Q."/>
            <person name="Elvert M."/>
            <person name="Birarda G."/>
            <person name="Holman H.-Y."/>
            <person name="Lane K.R."/>
            <person name="Ladd B."/>
            <person name="Ryan M.C."/>
            <person name="Woyke T."/>
            <person name="Hinrichs K.-U."/>
            <person name="Banfield J.F."/>
        </authorList>
    </citation>
    <scope>NUCLEOTIDE SEQUENCE</scope>
    <source>
        <strain evidence="2">CG_2015-01_33_1645</strain>
        <strain evidence="3">CG_2015-04_33_537</strain>
    </source>
</reference>
<dbReference type="InterPro" id="IPR011059">
    <property type="entry name" value="Metal-dep_hydrolase_composite"/>
</dbReference>
<dbReference type="SUPFAM" id="SSF51338">
    <property type="entry name" value="Composite domain of metallo-dependent hydrolases"/>
    <property type="match status" value="1"/>
</dbReference>
<dbReference type="GO" id="GO:0006145">
    <property type="term" value="P:purine nucleobase catabolic process"/>
    <property type="evidence" value="ECO:0007669"/>
    <property type="project" value="TreeGrafter"/>
</dbReference>